<name>A0A2W5UF31_9BACT</name>
<gene>
    <name evidence="2" type="ORF">DI536_27020</name>
</gene>
<protein>
    <recommendedName>
        <fullName evidence="4">Cytochrome c domain-containing protein</fullName>
    </recommendedName>
</protein>
<evidence type="ECO:0000313" key="2">
    <source>
        <dbReference type="EMBL" id="PZR07528.1"/>
    </source>
</evidence>
<keyword evidence="1" id="KW-0732">Signal</keyword>
<dbReference type="EMBL" id="QFQP01000030">
    <property type="protein sequence ID" value="PZR07528.1"/>
    <property type="molecule type" value="Genomic_DNA"/>
</dbReference>
<comment type="caution">
    <text evidence="2">The sequence shown here is derived from an EMBL/GenBank/DDBJ whole genome shotgun (WGS) entry which is preliminary data.</text>
</comment>
<feature type="signal peptide" evidence="1">
    <location>
        <begin position="1"/>
        <end position="23"/>
    </location>
</feature>
<organism evidence="2 3">
    <name type="scientific">Archangium gephyra</name>
    <dbReference type="NCBI Taxonomy" id="48"/>
    <lineage>
        <taxon>Bacteria</taxon>
        <taxon>Pseudomonadati</taxon>
        <taxon>Myxococcota</taxon>
        <taxon>Myxococcia</taxon>
        <taxon>Myxococcales</taxon>
        <taxon>Cystobacterineae</taxon>
        <taxon>Archangiaceae</taxon>
        <taxon>Archangium</taxon>
    </lineage>
</organism>
<evidence type="ECO:0008006" key="4">
    <source>
        <dbReference type="Google" id="ProtNLM"/>
    </source>
</evidence>
<evidence type="ECO:0000313" key="3">
    <source>
        <dbReference type="Proteomes" id="UP000249061"/>
    </source>
</evidence>
<evidence type="ECO:0000256" key="1">
    <source>
        <dbReference type="SAM" id="SignalP"/>
    </source>
</evidence>
<proteinExistence type="predicted"/>
<feature type="chain" id="PRO_5016093566" description="Cytochrome c domain-containing protein" evidence="1">
    <location>
        <begin position="24"/>
        <end position="145"/>
    </location>
</feature>
<accession>A0A2W5UF31</accession>
<sequence length="145" mass="14653">MTLTITLALVLSTPNFPAKVATASGGAAPACALCHAGGVTGRGTVTTPFGAAMRQRGLLANDDASFDTAWSAMTGVDSDLDGVADVQELAAGTDPNGAQGGGIAAPEYGCSQGLGASPVLALLTALTFRRRRSRACDIRRCSRRV</sequence>
<dbReference type="Proteomes" id="UP000249061">
    <property type="component" value="Unassembled WGS sequence"/>
</dbReference>
<reference evidence="2 3" key="1">
    <citation type="submission" date="2017-08" db="EMBL/GenBank/DDBJ databases">
        <title>Infants hospitalized years apart are colonized by the same room-sourced microbial strains.</title>
        <authorList>
            <person name="Brooks B."/>
            <person name="Olm M.R."/>
            <person name="Firek B.A."/>
            <person name="Baker R."/>
            <person name="Thomas B.C."/>
            <person name="Morowitz M.J."/>
            <person name="Banfield J.F."/>
        </authorList>
    </citation>
    <scope>NUCLEOTIDE SEQUENCE [LARGE SCALE GENOMIC DNA]</scope>
    <source>
        <strain evidence="2">S2_003_000_R2_14</strain>
    </source>
</reference>
<dbReference type="AlphaFoldDB" id="A0A2W5UF31"/>